<dbReference type="Proteomes" id="UP000002037">
    <property type="component" value="Unassembled WGS sequence"/>
</dbReference>
<dbReference type="HOGENOM" id="CLU_457078_0_0_1"/>
<dbReference type="EMBL" id="GG692402">
    <property type="protein sequence ID" value="EER31099.1"/>
    <property type="molecule type" value="Genomic_DNA"/>
</dbReference>
<dbReference type="VEuPathDB" id="FungiDB:CTRG_05551"/>
<feature type="compositionally biased region" description="Basic and acidic residues" evidence="1">
    <location>
        <begin position="545"/>
        <end position="555"/>
    </location>
</feature>
<dbReference type="OrthoDB" id="205099at2759"/>
<proteinExistence type="predicted"/>
<keyword evidence="3" id="KW-1185">Reference proteome</keyword>
<dbReference type="RefSeq" id="XP_002551253.1">
    <property type="nucleotide sequence ID" value="XM_002551207.1"/>
</dbReference>
<dbReference type="KEGG" id="ctp:CTRG_05551"/>
<protein>
    <submittedName>
        <fullName evidence="2">Uncharacterized protein</fullName>
    </submittedName>
</protein>
<evidence type="ECO:0000256" key="1">
    <source>
        <dbReference type="SAM" id="MobiDB-lite"/>
    </source>
</evidence>
<gene>
    <name evidence="2" type="ORF">CTRG_05551</name>
</gene>
<organism evidence="2 3">
    <name type="scientific">Candida tropicalis (strain ATCC MYA-3404 / T1)</name>
    <name type="common">Yeast</name>
    <dbReference type="NCBI Taxonomy" id="294747"/>
    <lineage>
        <taxon>Eukaryota</taxon>
        <taxon>Fungi</taxon>
        <taxon>Dikarya</taxon>
        <taxon>Ascomycota</taxon>
        <taxon>Saccharomycotina</taxon>
        <taxon>Pichiomycetes</taxon>
        <taxon>Debaryomycetaceae</taxon>
        <taxon>Candida/Lodderomyces clade</taxon>
        <taxon>Candida</taxon>
    </lineage>
</organism>
<feature type="region of interest" description="Disordered" evidence="1">
    <location>
        <begin position="535"/>
        <end position="561"/>
    </location>
</feature>
<dbReference type="GeneID" id="8300685"/>
<accession>C5MHJ7</accession>
<dbReference type="AlphaFoldDB" id="C5MHJ7"/>
<name>C5MHJ7_CANTT</name>
<dbReference type="STRING" id="294747.C5MHJ7"/>
<evidence type="ECO:0000313" key="2">
    <source>
        <dbReference type="EMBL" id="EER31099.1"/>
    </source>
</evidence>
<feature type="compositionally biased region" description="Acidic residues" evidence="1">
    <location>
        <begin position="535"/>
        <end position="544"/>
    </location>
</feature>
<sequence>MVGHIIDQIIQLRVEVFNKEINNKLATTEWINNGIIKLGEYEMSKMTNFLMENDEVVIGVSKVQFYRRKNWPSSWFLINMVSGLNTRSYWWVARIKSINGDWKIQWVQIIKFKEDQKGEENVNLVGVNSEELNYKFFSELSTFSSNMIIDHMVLEELNLRKVRFLKIKKSEKEVLDRFNLKLPDETGTNSLQTNVDSSLGGVHYESMLLIHNDDLLPIYNSSSSLFLKVQLVGKNEMYLKLFGNLRNLKIKSSKEYELKLNLKIDEVNNFFQVDNTVDLLSVINESKQNLLDLIFNTLNKLNELIKILDQLSRNKITILDNSMDNITIKVSDDINNLVIKLPEQADHSIQLVAKEETSWEIQLILKYLNQYLHEHKSSNILGIIKYLHEINPIINSKNVIAEQIEKMSKSTMKLANGLSKLNFDLVFFNLNHLQFIYFINSTISNMKKIQKDKILINISFKSLKFDQKKRELIKISLKDNLNPKNMKFKKLFEIMFKNINELIVNKNSTNKKNPTINIHPITTTTSIEDDLINFDANDSEDDDNEKEKEKPNDASDKEEEQQQSVFIKLNYDYLITKDNFGPIMNEITKSFIQYLQE</sequence>
<evidence type="ECO:0000313" key="3">
    <source>
        <dbReference type="Proteomes" id="UP000002037"/>
    </source>
</evidence>
<dbReference type="eggNOG" id="KOG1875">
    <property type="taxonomic scope" value="Eukaryota"/>
</dbReference>
<reference evidence="2 3" key="1">
    <citation type="journal article" date="2009" name="Nature">
        <title>Evolution of pathogenicity and sexual reproduction in eight Candida genomes.</title>
        <authorList>
            <person name="Butler G."/>
            <person name="Rasmussen M.D."/>
            <person name="Lin M.F."/>
            <person name="Santos M.A."/>
            <person name="Sakthikumar S."/>
            <person name="Munro C.A."/>
            <person name="Rheinbay E."/>
            <person name="Grabherr M."/>
            <person name="Forche A."/>
            <person name="Reedy J.L."/>
            <person name="Agrafioti I."/>
            <person name="Arnaud M.B."/>
            <person name="Bates S."/>
            <person name="Brown A.J."/>
            <person name="Brunke S."/>
            <person name="Costanzo M.C."/>
            <person name="Fitzpatrick D.A."/>
            <person name="de Groot P.W."/>
            <person name="Harris D."/>
            <person name="Hoyer L.L."/>
            <person name="Hube B."/>
            <person name="Klis F.M."/>
            <person name="Kodira C."/>
            <person name="Lennard N."/>
            <person name="Logue M.E."/>
            <person name="Martin R."/>
            <person name="Neiman A.M."/>
            <person name="Nikolaou E."/>
            <person name="Quail M.A."/>
            <person name="Quinn J."/>
            <person name="Santos M.C."/>
            <person name="Schmitzberger F.F."/>
            <person name="Sherlock G."/>
            <person name="Shah P."/>
            <person name="Silverstein K.A."/>
            <person name="Skrzypek M.S."/>
            <person name="Soll D."/>
            <person name="Staggs R."/>
            <person name="Stansfield I."/>
            <person name="Stumpf M.P."/>
            <person name="Sudbery P.E."/>
            <person name="Srikantha T."/>
            <person name="Zeng Q."/>
            <person name="Berman J."/>
            <person name="Berriman M."/>
            <person name="Heitman J."/>
            <person name="Gow N.A."/>
            <person name="Lorenz M.C."/>
            <person name="Birren B.W."/>
            <person name="Kellis M."/>
            <person name="Cuomo C.A."/>
        </authorList>
    </citation>
    <scope>NUCLEOTIDE SEQUENCE [LARGE SCALE GENOMIC DNA]</scope>
    <source>
        <strain evidence="3">ATCC MYA-3404 / T1</strain>
    </source>
</reference>